<dbReference type="Gene3D" id="1.10.1130.10">
    <property type="entry name" value="Flavocytochrome C3, Chain A"/>
    <property type="match status" value="1"/>
</dbReference>
<protein>
    <recommendedName>
        <fullName evidence="3">Cytochrome c-552/4 domain-containing protein</fullName>
    </recommendedName>
</protein>
<evidence type="ECO:0000259" key="3">
    <source>
        <dbReference type="Pfam" id="PF13435"/>
    </source>
</evidence>
<proteinExistence type="predicted"/>
<organism evidence="4">
    <name type="scientific">marine metagenome</name>
    <dbReference type="NCBI Taxonomy" id="408172"/>
    <lineage>
        <taxon>unclassified sequences</taxon>
        <taxon>metagenomes</taxon>
        <taxon>ecological metagenomes</taxon>
    </lineage>
</organism>
<reference evidence="4" key="1">
    <citation type="submission" date="2018-05" db="EMBL/GenBank/DDBJ databases">
        <authorList>
            <person name="Lanie J.A."/>
            <person name="Ng W.-L."/>
            <person name="Kazmierczak K.M."/>
            <person name="Andrzejewski T.M."/>
            <person name="Davidsen T.M."/>
            <person name="Wayne K.J."/>
            <person name="Tettelin H."/>
            <person name="Glass J.I."/>
            <person name="Rusch D."/>
            <person name="Podicherti R."/>
            <person name="Tsui H.-C.T."/>
            <person name="Winkler M.E."/>
        </authorList>
    </citation>
    <scope>NUCLEOTIDE SEQUENCE</scope>
</reference>
<evidence type="ECO:0000313" key="4">
    <source>
        <dbReference type="EMBL" id="SVA97886.1"/>
    </source>
</evidence>
<dbReference type="InterPro" id="IPR023155">
    <property type="entry name" value="Cyt_c-552/4"/>
</dbReference>
<dbReference type="InterPro" id="IPR051829">
    <property type="entry name" value="Multiheme_Cytochr_ET"/>
</dbReference>
<accession>A0A382A8K5</accession>
<keyword evidence="1" id="KW-0732">Signal</keyword>
<feature type="coiled-coil region" evidence="2">
    <location>
        <begin position="407"/>
        <end position="473"/>
    </location>
</feature>
<dbReference type="Pfam" id="PF13435">
    <property type="entry name" value="Cytochrome_C554"/>
    <property type="match status" value="1"/>
</dbReference>
<dbReference type="InterPro" id="IPR036280">
    <property type="entry name" value="Multihaem_cyt_sf"/>
</dbReference>
<name>A0A382A8K5_9ZZZZ</name>
<dbReference type="EMBL" id="UINC01024383">
    <property type="protein sequence ID" value="SVA97886.1"/>
    <property type="molecule type" value="Genomic_DNA"/>
</dbReference>
<dbReference type="SUPFAM" id="SSF48695">
    <property type="entry name" value="Multiheme cytochromes"/>
    <property type="match status" value="1"/>
</dbReference>
<dbReference type="AlphaFoldDB" id="A0A382A8K5"/>
<feature type="domain" description="Cytochrome c-552/4" evidence="3">
    <location>
        <begin position="64"/>
        <end position="145"/>
    </location>
</feature>
<gene>
    <name evidence="4" type="ORF">METZ01_LOCUS150740</name>
</gene>
<evidence type="ECO:0000256" key="1">
    <source>
        <dbReference type="ARBA" id="ARBA00022729"/>
    </source>
</evidence>
<sequence length="767" mass="85902">MKGESKIMHLNDISKMSRNFTAIIAAALVFVFASSAWYEASAEEAKKDPHVDVFAEDNYPSASQCAVCHQKIYREWASSNHAYASISPMFHKFEQAIYNLTQGTIGSFCVRCHQQVGTQRNEPREAPLWERSQVAREGITCITCHRVDEEFFKVNGERNIIAGDIHAAIYSTKKGNFDEILKRKDELKIATDSTERGAKIHGDVVEFAQISKSEFCVSCHQVAVNLGIKLEVVWDQYRASPAAKEGVSCQACHMGKVPGVNSGYEKAPVAVVAGEEIGPDRDHHNHAFYGPGYPIAHPGIFPHNPEAENWSIRDWLKFDWRAGWGTEEFEEKAEPFIEAFEGVDELVEGTGAIAVFRGFEALDVATKTLSKRLAYKNRLETPLKEAGEALEAIGEGLEPEAEIAEMREGLEEHFEALGEAVDELEDKEKASNALAALKSATKAFKGTWSGEGREDTHEKLQELLAKLGKEENTGNREDIFEEITGAKEAMRKMASQGMSYYAKLAALKTVLDVNFPEAWSDPDDREEARAVVETNFEELEYKKTMREQVMNNGGKIDGPFFDNDPKVGEALSLKYVVTNINNGHNLPSGSLGAQPEIWMNVALIDPDGKNVWESGYVDSYGDFADVHSIGLAKGEVEFDDQLFNLQSKFLTTNIKGTDREMYLPVNFDIDQRPFLRAAPQPTTVLNHPPFARMEARSIPPLGSKDAKYKIPAKAFQKKGKYRLAVRMRSRAEPIYFMKFVGATEEMIQTMNEWMVDIHPYTVEFEVK</sequence>
<dbReference type="PANTHER" id="PTHR35038">
    <property type="entry name" value="DISSIMILATORY SULFITE REDUCTASE SIRA"/>
    <property type="match status" value="1"/>
</dbReference>
<evidence type="ECO:0000256" key="2">
    <source>
        <dbReference type="SAM" id="Coils"/>
    </source>
</evidence>
<keyword evidence="2" id="KW-0175">Coiled coil</keyword>